<dbReference type="SUPFAM" id="SSF53383">
    <property type="entry name" value="PLP-dependent transferases"/>
    <property type="match status" value="1"/>
</dbReference>
<sequence length="115" mass="13066">MKVKDSYNCDVLSLAAATAAVEDQDYFREVRAKILATRGRLAPALAALGFEVTPSHANFLWCRRADRPVKPLYEELKRRKVLVRYMNYDGYDGLRITVGSDAETDRLLTELRSLV</sequence>
<feature type="domain" description="Aminotransferase class I/classII large" evidence="10">
    <location>
        <begin position="2"/>
        <end position="110"/>
    </location>
</feature>
<evidence type="ECO:0000313" key="11">
    <source>
        <dbReference type="EMBL" id="CAB4936778.1"/>
    </source>
</evidence>
<dbReference type="InterPro" id="IPR015422">
    <property type="entry name" value="PyrdxlP-dep_Trfase_small"/>
</dbReference>
<dbReference type="EMBL" id="CAFBMQ010000470">
    <property type="protein sequence ID" value="CAB4936778.1"/>
    <property type="molecule type" value="Genomic_DNA"/>
</dbReference>
<keyword evidence="4" id="KW-0032">Aminotransferase</keyword>
<evidence type="ECO:0000256" key="3">
    <source>
        <dbReference type="ARBA" id="ARBA00012748"/>
    </source>
</evidence>
<name>A0A6J7J098_9ZZZZ</name>
<organism evidence="11">
    <name type="scientific">freshwater metagenome</name>
    <dbReference type="NCBI Taxonomy" id="449393"/>
    <lineage>
        <taxon>unclassified sequences</taxon>
        <taxon>metagenomes</taxon>
        <taxon>ecological metagenomes</taxon>
    </lineage>
</organism>
<evidence type="ECO:0000256" key="2">
    <source>
        <dbReference type="ARBA" id="ARBA00007970"/>
    </source>
</evidence>
<dbReference type="InterPro" id="IPR015424">
    <property type="entry name" value="PyrdxlP-dep_Trfase"/>
</dbReference>
<comment type="pathway">
    <text evidence="1">Amino-acid biosynthesis; L-histidine biosynthesis; L-histidine from 5-phospho-alpha-D-ribose 1-diphosphate: step 7/9.</text>
</comment>
<comment type="similarity">
    <text evidence="2">Belongs to the class-II pyridoxal-phosphate-dependent aminotransferase family. Histidinol-phosphate aminotransferase subfamily.</text>
</comment>
<dbReference type="EC" id="2.6.1.9" evidence="3"/>
<keyword evidence="8" id="KW-0368">Histidine biosynthesis</keyword>
<keyword evidence="6" id="KW-0808">Transferase</keyword>
<reference evidence="11" key="1">
    <citation type="submission" date="2020-05" db="EMBL/GenBank/DDBJ databases">
        <authorList>
            <person name="Chiriac C."/>
            <person name="Salcher M."/>
            <person name="Ghai R."/>
            <person name="Kavagutti S V."/>
        </authorList>
    </citation>
    <scope>NUCLEOTIDE SEQUENCE</scope>
</reference>
<dbReference type="Pfam" id="PF00155">
    <property type="entry name" value="Aminotran_1_2"/>
    <property type="match status" value="1"/>
</dbReference>
<proteinExistence type="inferred from homology"/>
<dbReference type="Gene3D" id="3.90.1150.10">
    <property type="entry name" value="Aspartate Aminotransferase, domain 1"/>
    <property type="match status" value="1"/>
</dbReference>
<evidence type="ECO:0000256" key="9">
    <source>
        <dbReference type="ARBA" id="ARBA00047481"/>
    </source>
</evidence>
<dbReference type="GO" id="GO:0004400">
    <property type="term" value="F:histidinol-phosphate transaminase activity"/>
    <property type="evidence" value="ECO:0007669"/>
    <property type="project" value="UniProtKB-EC"/>
</dbReference>
<dbReference type="GO" id="GO:0030170">
    <property type="term" value="F:pyridoxal phosphate binding"/>
    <property type="evidence" value="ECO:0007669"/>
    <property type="project" value="InterPro"/>
</dbReference>
<evidence type="ECO:0000256" key="4">
    <source>
        <dbReference type="ARBA" id="ARBA00022576"/>
    </source>
</evidence>
<evidence type="ECO:0000259" key="10">
    <source>
        <dbReference type="Pfam" id="PF00155"/>
    </source>
</evidence>
<dbReference type="InterPro" id="IPR004839">
    <property type="entry name" value="Aminotransferase_I/II_large"/>
</dbReference>
<dbReference type="InterPro" id="IPR050106">
    <property type="entry name" value="HistidinolP_aminotransfase"/>
</dbReference>
<keyword evidence="7" id="KW-0663">Pyridoxal phosphate</keyword>
<protein>
    <recommendedName>
        <fullName evidence="3">histidinol-phosphate transaminase</fullName>
        <ecNumber evidence="3">2.6.1.9</ecNumber>
    </recommendedName>
</protein>
<evidence type="ECO:0000256" key="1">
    <source>
        <dbReference type="ARBA" id="ARBA00005011"/>
    </source>
</evidence>
<evidence type="ECO:0000256" key="5">
    <source>
        <dbReference type="ARBA" id="ARBA00022605"/>
    </source>
</evidence>
<keyword evidence="5" id="KW-0028">Amino-acid biosynthesis</keyword>
<evidence type="ECO:0000256" key="8">
    <source>
        <dbReference type="ARBA" id="ARBA00023102"/>
    </source>
</evidence>
<accession>A0A6J7J098</accession>
<evidence type="ECO:0000256" key="6">
    <source>
        <dbReference type="ARBA" id="ARBA00022679"/>
    </source>
</evidence>
<dbReference type="PANTHER" id="PTHR43643">
    <property type="entry name" value="HISTIDINOL-PHOSPHATE AMINOTRANSFERASE 2"/>
    <property type="match status" value="1"/>
</dbReference>
<gene>
    <name evidence="11" type="ORF">UFOPK3609_02259</name>
</gene>
<dbReference type="PANTHER" id="PTHR43643:SF6">
    <property type="entry name" value="HISTIDINOL-PHOSPHATE AMINOTRANSFERASE"/>
    <property type="match status" value="1"/>
</dbReference>
<evidence type="ECO:0000256" key="7">
    <source>
        <dbReference type="ARBA" id="ARBA00022898"/>
    </source>
</evidence>
<comment type="catalytic activity">
    <reaction evidence="9">
        <text>L-histidinol phosphate + 2-oxoglutarate = 3-(imidazol-4-yl)-2-oxopropyl phosphate + L-glutamate</text>
        <dbReference type="Rhea" id="RHEA:23744"/>
        <dbReference type="ChEBI" id="CHEBI:16810"/>
        <dbReference type="ChEBI" id="CHEBI:29985"/>
        <dbReference type="ChEBI" id="CHEBI:57766"/>
        <dbReference type="ChEBI" id="CHEBI:57980"/>
        <dbReference type="EC" id="2.6.1.9"/>
    </reaction>
</comment>
<dbReference type="AlphaFoldDB" id="A0A6J7J098"/>
<dbReference type="GO" id="GO:0000105">
    <property type="term" value="P:L-histidine biosynthetic process"/>
    <property type="evidence" value="ECO:0007669"/>
    <property type="project" value="UniProtKB-KW"/>
</dbReference>